<dbReference type="EMBL" id="LN483124">
    <property type="protein sequence ID" value="CED82011.1"/>
    <property type="molecule type" value="Genomic_DNA"/>
</dbReference>
<dbReference type="AlphaFoldDB" id="A0A0F7SKV0"/>
<evidence type="ECO:0000313" key="1">
    <source>
        <dbReference type="EMBL" id="CED82011.1"/>
    </source>
</evidence>
<protein>
    <submittedName>
        <fullName evidence="1">Uncharacterized protein</fullName>
    </submittedName>
</protein>
<reference evidence="1" key="1">
    <citation type="submission" date="2014-08" db="EMBL/GenBank/DDBJ databases">
        <authorList>
            <person name="Sharma Rahul"/>
            <person name="Thines Marco"/>
        </authorList>
    </citation>
    <scope>NUCLEOTIDE SEQUENCE</scope>
</reference>
<organism evidence="1">
    <name type="scientific">Phaffia rhodozyma</name>
    <name type="common">Yeast</name>
    <name type="synonym">Xanthophyllomyces dendrorhous</name>
    <dbReference type="NCBI Taxonomy" id="264483"/>
    <lineage>
        <taxon>Eukaryota</taxon>
        <taxon>Fungi</taxon>
        <taxon>Dikarya</taxon>
        <taxon>Basidiomycota</taxon>
        <taxon>Agaricomycotina</taxon>
        <taxon>Tremellomycetes</taxon>
        <taxon>Cystofilobasidiales</taxon>
        <taxon>Mrakiaceae</taxon>
        <taxon>Phaffia</taxon>
    </lineage>
</organism>
<accession>A0A0F7SKV0</accession>
<name>A0A0F7SKV0_PHARH</name>
<proteinExistence type="predicted"/>
<sequence length="157" mass="18224">MSLDGEKDIFAHSFYSQDTISTQNAQYRNMKAFQKSQALAKHKRESICPEVLHLAVGDEVEWIDHEHQRDDRPVQSTGIVSGFCWAQVDWRPIDLVPLVRDQETGEEVPAHFETFRRYDNPNIEWRTEKLEISKRRMIPLRLIGQAGLVKEDGSGFK</sequence>